<dbReference type="CDD" id="cd17546">
    <property type="entry name" value="REC_hyHK_CKI1_RcsC-like"/>
    <property type="match status" value="1"/>
</dbReference>
<dbReference type="Gene3D" id="3.20.20.450">
    <property type="entry name" value="EAL domain"/>
    <property type="match status" value="1"/>
</dbReference>
<dbReference type="OrthoDB" id="9813903at2"/>
<dbReference type="PANTHER" id="PTHR33121">
    <property type="entry name" value="CYCLIC DI-GMP PHOSPHODIESTERASE PDEF"/>
    <property type="match status" value="1"/>
</dbReference>
<dbReference type="GO" id="GO:0000160">
    <property type="term" value="P:phosphorelay signal transduction system"/>
    <property type="evidence" value="ECO:0007669"/>
    <property type="project" value="InterPro"/>
</dbReference>
<dbReference type="InterPro" id="IPR050706">
    <property type="entry name" value="Cyclic-di-GMP_PDE-like"/>
</dbReference>
<dbReference type="Pfam" id="PF00563">
    <property type="entry name" value="EAL"/>
    <property type="match status" value="1"/>
</dbReference>
<dbReference type="SMART" id="SM00448">
    <property type="entry name" value="REC"/>
    <property type="match status" value="1"/>
</dbReference>
<name>A0A454JDF9_9NEIS</name>
<dbReference type="InterPro" id="IPR035919">
    <property type="entry name" value="EAL_sf"/>
</dbReference>
<dbReference type="RefSeq" id="WP_103526282.1">
    <property type="nucleotide sequence ID" value="NZ_JAIZDC010000004.1"/>
</dbReference>
<evidence type="ECO:0000259" key="3">
    <source>
        <dbReference type="PROSITE" id="PS50883"/>
    </source>
</evidence>
<accession>A0A454JDF9</accession>
<evidence type="ECO:0000259" key="2">
    <source>
        <dbReference type="PROSITE" id="PS50110"/>
    </source>
</evidence>
<keyword evidence="5" id="KW-1185">Reference proteome</keyword>
<dbReference type="SMART" id="SM00052">
    <property type="entry name" value="EAL"/>
    <property type="match status" value="1"/>
</dbReference>
<dbReference type="PROSITE" id="PS50110">
    <property type="entry name" value="RESPONSE_REGULATORY"/>
    <property type="match status" value="1"/>
</dbReference>
<dbReference type="SUPFAM" id="SSF52172">
    <property type="entry name" value="CheY-like"/>
    <property type="match status" value="1"/>
</dbReference>
<proteinExistence type="predicted"/>
<dbReference type="CDD" id="cd01948">
    <property type="entry name" value="EAL"/>
    <property type="match status" value="1"/>
</dbReference>
<sequence>MQLTTLQDVLIVDDSHLHRQLASELCSQLGFTRIRHAVNGEEGMALVRQQVPDLMLLDLEMPRMDGVQVMQQLALEKLTPYIILTSGKDYILISTLELMGSGLGLPVLGGLKKPLQAGELQDLLARLSLQSAKSKESCALCDAAEVRQALEQQQIIPYYQPKIDLGSGQLKGTEMLARWLHPSRGLIMPGSFIPVIEQYGWATELTLTMLEQGLQQWQEWTRQGLRLPLSINLSARSLQGGTLVDEMASRVQRARVPARYITFEITETAIADNLPEAIGMAARLRLAGFGLSIDDFGTGFATLQQLTHFPFTELKIDRSLVTAIGSKPHLQAIANSIIELGQRMQLTTVAEGIETRQDMELMQARGCNLGQGYYIARPMEAALMQSWAKQRQHMAGEMPPAIS</sequence>
<dbReference type="GO" id="GO:0071111">
    <property type="term" value="F:cyclic-guanylate-specific phosphodiesterase activity"/>
    <property type="evidence" value="ECO:0007669"/>
    <property type="project" value="InterPro"/>
</dbReference>
<protein>
    <submittedName>
        <fullName evidence="4">EAL domain-containing protein</fullName>
    </submittedName>
</protein>
<evidence type="ECO:0000313" key="4">
    <source>
        <dbReference type="EMBL" id="RMC91543.1"/>
    </source>
</evidence>
<dbReference type="InterPro" id="IPR001633">
    <property type="entry name" value="EAL_dom"/>
</dbReference>
<dbReference type="PANTHER" id="PTHR33121:SF79">
    <property type="entry name" value="CYCLIC DI-GMP PHOSPHODIESTERASE PDED-RELATED"/>
    <property type="match status" value="1"/>
</dbReference>
<organism evidence="4 5">
    <name type="scientific">Aquitalea palustris</name>
    <dbReference type="NCBI Taxonomy" id="2480983"/>
    <lineage>
        <taxon>Bacteria</taxon>
        <taxon>Pseudomonadati</taxon>
        <taxon>Pseudomonadota</taxon>
        <taxon>Betaproteobacteria</taxon>
        <taxon>Neisseriales</taxon>
        <taxon>Chromobacteriaceae</taxon>
        <taxon>Aquitalea</taxon>
    </lineage>
</organism>
<reference evidence="4 5" key="1">
    <citation type="submission" date="2018-10" db="EMBL/GenBank/DDBJ databases">
        <title>Draft genome sequence of Aquitalea MWU14-2217 isolated from a wild cranberry bog in Provincetown, Massachusetts.</title>
        <authorList>
            <person name="Ebadzadsahrai G."/>
            <person name="Soby S."/>
        </authorList>
    </citation>
    <scope>NUCLEOTIDE SEQUENCE [LARGE SCALE GENOMIC DNA]</scope>
    <source>
        <strain evidence="4 5">MWU14-2217</strain>
    </source>
</reference>
<dbReference type="SUPFAM" id="SSF141868">
    <property type="entry name" value="EAL domain-like"/>
    <property type="match status" value="1"/>
</dbReference>
<dbReference type="EMBL" id="RFAR01000111">
    <property type="protein sequence ID" value="RMC91543.1"/>
    <property type="molecule type" value="Genomic_DNA"/>
</dbReference>
<dbReference type="AlphaFoldDB" id="A0A454JDF9"/>
<feature type="domain" description="EAL" evidence="3">
    <location>
        <begin position="139"/>
        <end position="392"/>
    </location>
</feature>
<dbReference type="Proteomes" id="UP000274139">
    <property type="component" value="Unassembled WGS sequence"/>
</dbReference>
<gene>
    <name evidence="4" type="ORF">EAY64_18995</name>
</gene>
<dbReference type="Gene3D" id="3.40.50.2300">
    <property type="match status" value="1"/>
</dbReference>
<dbReference type="InterPro" id="IPR011006">
    <property type="entry name" value="CheY-like_superfamily"/>
</dbReference>
<feature type="modified residue" description="4-aspartylphosphate" evidence="1">
    <location>
        <position position="58"/>
    </location>
</feature>
<dbReference type="InterPro" id="IPR001789">
    <property type="entry name" value="Sig_transdc_resp-reg_receiver"/>
</dbReference>
<dbReference type="PROSITE" id="PS50883">
    <property type="entry name" value="EAL"/>
    <property type="match status" value="1"/>
</dbReference>
<evidence type="ECO:0000256" key="1">
    <source>
        <dbReference type="PROSITE-ProRule" id="PRU00169"/>
    </source>
</evidence>
<comment type="caution">
    <text evidence="4">The sequence shown here is derived from an EMBL/GenBank/DDBJ whole genome shotgun (WGS) entry which is preliminary data.</text>
</comment>
<keyword evidence="1" id="KW-0597">Phosphoprotein</keyword>
<dbReference type="Pfam" id="PF00072">
    <property type="entry name" value="Response_reg"/>
    <property type="match status" value="1"/>
</dbReference>
<feature type="domain" description="Response regulatory" evidence="2">
    <location>
        <begin position="8"/>
        <end position="128"/>
    </location>
</feature>
<evidence type="ECO:0000313" key="5">
    <source>
        <dbReference type="Proteomes" id="UP000274139"/>
    </source>
</evidence>